<reference evidence="2" key="1">
    <citation type="submission" date="2022-11" db="EMBL/GenBank/DDBJ databases">
        <authorList>
            <person name="Petersen C."/>
        </authorList>
    </citation>
    <scope>NUCLEOTIDE SEQUENCE</scope>
    <source>
        <strain evidence="2">IBT 19713</strain>
    </source>
</reference>
<feature type="region of interest" description="Disordered" evidence="1">
    <location>
        <begin position="1"/>
        <end position="85"/>
    </location>
</feature>
<accession>A0A9W9TBP3</accession>
<dbReference type="RefSeq" id="XP_058325699.1">
    <property type="nucleotide sequence ID" value="XM_058479131.1"/>
</dbReference>
<dbReference type="Proteomes" id="UP001150941">
    <property type="component" value="Unassembled WGS sequence"/>
</dbReference>
<gene>
    <name evidence="2" type="ORF">N7468_009836</name>
</gene>
<name>A0A9W9TBP3_9EURO</name>
<dbReference type="EMBL" id="JAPQKS010000008">
    <property type="protein sequence ID" value="KAJ5216828.1"/>
    <property type="molecule type" value="Genomic_DNA"/>
</dbReference>
<comment type="caution">
    <text evidence="2">The sequence shown here is derived from an EMBL/GenBank/DDBJ whole genome shotgun (WGS) entry which is preliminary data.</text>
</comment>
<feature type="compositionally biased region" description="Basic and acidic residues" evidence="1">
    <location>
        <begin position="68"/>
        <end position="85"/>
    </location>
</feature>
<dbReference type="AlphaFoldDB" id="A0A9W9TBP3"/>
<protein>
    <submittedName>
        <fullName evidence="2">Uncharacterized protein</fullName>
    </submittedName>
</protein>
<feature type="compositionally biased region" description="Basic and acidic residues" evidence="1">
    <location>
        <begin position="31"/>
        <end position="41"/>
    </location>
</feature>
<proteinExistence type="predicted"/>
<evidence type="ECO:0000313" key="3">
    <source>
        <dbReference type="Proteomes" id="UP001150941"/>
    </source>
</evidence>
<evidence type="ECO:0000313" key="2">
    <source>
        <dbReference type="EMBL" id="KAJ5216828.1"/>
    </source>
</evidence>
<dbReference type="OrthoDB" id="4340785at2759"/>
<organism evidence="2 3">
    <name type="scientific">Penicillium chermesinum</name>
    <dbReference type="NCBI Taxonomy" id="63820"/>
    <lineage>
        <taxon>Eukaryota</taxon>
        <taxon>Fungi</taxon>
        <taxon>Dikarya</taxon>
        <taxon>Ascomycota</taxon>
        <taxon>Pezizomycotina</taxon>
        <taxon>Eurotiomycetes</taxon>
        <taxon>Eurotiomycetidae</taxon>
        <taxon>Eurotiales</taxon>
        <taxon>Aspergillaceae</taxon>
        <taxon>Penicillium</taxon>
    </lineage>
</organism>
<feature type="compositionally biased region" description="Basic and acidic residues" evidence="1">
    <location>
        <begin position="7"/>
        <end position="17"/>
    </location>
</feature>
<keyword evidence="3" id="KW-1185">Reference proteome</keyword>
<reference evidence="2" key="2">
    <citation type="journal article" date="2023" name="IMA Fungus">
        <title>Comparative genomic study of the Penicillium genus elucidates a diverse pangenome and 15 lateral gene transfer events.</title>
        <authorList>
            <person name="Petersen C."/>
            <person name="Sorensen T."/>
            <person name="Nielsen M.R."/>
            <person name="Sondergaard T.E."/>
            <person name="Sorensen J.L."/>
            <person name="Fitzpatrick D.A."/>
            <person name="Frisvad J.C."/>
            <person name="Nielsen K.L."/>
        </authorList>
    </citation>
    <scope>NUCLEOTIDE SEQUENCE</scope>
    <source>
        <strain evidence="2">IBT 19713</strain>
    </source>
</reference>
<evidence type="ECO:0000256" key="1">
    <source>
        <dbReference type="SAM" id="MobiDB-lite"/>
    </source>
</evidence>
<dbReference type="GeneID" id="83206435"/>
<sequence>MASNKDSQGKAREETDFKLGISASNAGALEEQGKASGERRGKSYGPGSFKIPNAAEEARLTETANVSAEKRQHVTENVSKEYRNN</sequence>